<dbReference type="Proteomes" id="UP001221757">
    <property type="component" value="Unassembled WGS sequence"/>
</dbReference>
<sequence length="337" mass="38396">MVSWMPRLLGRKKFGGRGAYMFFVVVDFWVAVGDSEEESAGEIAGPCVKSAAGLWARRRAPGCTCCVDALQNENAGQVRVHSLQKHSMILHLVYWNFTSHAVEGVRSEISLPGLFEFNHGRSSRTSHSVKVPQKPSLERNPPLIWKLGLLNSFPDPAVYTQHTQHSAAQRNICCRTRTKRLLYAAVKKKGLVRKGTEWVSRSCRDSAESWSKYIPREITEEDLEVEDSERIDKRKTQLCSEGNSRYALVQSQDSGFVVVVRRRERILCKDRLSEMWEWNMMEGRHAAPQQRQRGCPGQVEDQFPAQSEWSSALEMGKWPSHRDCYENICTGSDSECE</sequence>
<proteinExistence type="predicted"/>
<organism evidence="1 2">
    <name type="scientific">Mycena rosella</name>
    <name type="common">Pink bonnet</name>
    <name type="synonym">Agaricus rosellus</name>
    <dbReference type="NCBI Taxonomy" id="1033263"/>
    <lineage>
        <taxon>Eukaryota</taxon>
        <taxon>Fungi</taxon>
        <taxon>Dikarya</taxon>
        <taxon>Basidiomycota</taxon>
        <taxon>Agaricomycotina</taxon>
        <taxon>Agaricomycetes</taxon>
        <taxon>Agaricomycetidae</taxon>
        <taxon>Agaricales</taxon>
        <taxon>Marasmiineae</taxon>
        <taxon>Mycenaceae</taxon>
        <taxon>Mycena</taxon>
    </lineage>
</organism>
<dbReference type="EMBL" id="JARKIE010000191">
    <property type="protein sequence ID" value="KAJ7668930.1"/>
    <property type="molecule type" value="Genomic_DNA"/>
</dbReference>
<name>A0AAD7CXK6_MYCRO</name>
<evidence type="ECO:0000313" key="1">
    <source>
        <dbReference type="EMBL" id="KAJ7668930.1"/>
    </source>
</evidence>
<gene>
    <name evidence="1" type="ORF">B0H17DRAFT_1247968</name>
</gene>
<accession>A0AAD7CXK6</accession>
<evidence type="ECO:0000313" key="2">
    <source>
        <dbReference type="Proteomes" id="UP001221757"/>
    </source>
</evidence>
<dbReference type="AlphaFoldDB" id="A0AAD7CXK6"/>
<comment type="caution">
    <text evidence="1">The sequence shown here is derived from an EMBL/GenBank/DDBJ whole genome shotgun (WGS) entry which is preliminary data.</text>
</comment>
<reference evidence="1" key="1">
    <citation type="submission" date="2023-03" db="EMBL/GenBank/DDBJ databases">
        <title>Massive genome expansion in bonnet fungi (Mycena s.s.) driven by repeated elements and novel gene families across ecological guilds.</title>
        <authorList>
            <consortium name="Lawrence Berkeley National Laboratory"/>
            <person name="Harder C.B."/>
            <person name="Miyauchi S."/>
            <person name="Viragh M."/>
            <person name="Kuo A."/>
            <person name="Thoen E."/>
            <person name="Andreopoulos B."/>
            <person name="Lu D."/>
            <person name="Skrede I."/>
            <person name="Drula E."/>
            <person name="Henrissat B."/>
            <person name="Morin E."/>
            <person name="Kohler A."/>
            <person name="Barry K."/>
            <person name="LaButti K."/>
            <person name="Morin E."/>
            <person name="Salamov A."/>
            <person name="Lipzen A."/>
            <person name="Mereny Z."/>
            <person name="Hegedus B."/>
            <person name="Baldrian P."/>
            <person name="Stursova M."/>
            <person name="Weitz H."/>
            <person name="Taylor A."/>
            <person name="Grigoriev I.V."/>
            <person name="Nagy L.G."/>
            <person name="Martin F."/>
            <person name="Kauserud H."/>
        </authorList>
    </citation>
    <scope>NUCLEOTIDE SEQUENCE</scope>
    <source>
        <strain evidence="1">CBHHK067</strain>
    </source>
</reference>
<protein>
    <submittedName>
        <fullName evidence="1">Uncharacterized protein</fullName>
    </submittedName>
</protein>
<keyword evidence="2" id="KW-1185">Reference proteome</keyword>